<dbReference type="CDD" id="cd09917">
    <property type="entry name" value="F-box_SF"/>
    <property type="match status" value="1"/>
</dbReference>
<organism evidence="2 3">
    <name type="scientific">Pandoravirus celtis</name>
    <dbReference type="NCBI Taxonomy" id="2568002"/>
    <lineage>
        <taxon>Viruses</taxon>
        <taxon>Pandoravirus</taxon>
    </lineage>
</organism>
<dbReference type="InterPro" id="IPR001810">
    <property type="entry name" value="F-box_dom"/>
</dbReference>
<gene>
    <name evidence="2" type="ORF">pclt_cds_1202c</name>
</gene>
<feature type="domain" description="F-box" evidence="1">
    <location>
        <begin position="18"/>
        <end position="69"/>
    </location>
</feature>
<dbReference type="Proteomes" id="UP001237152">
    <property type="component" value="Segment"/>
</dbReference>
<dbReference type="InterPro" id="IPR036770">
    <property type="entry name" value="Ankyrin_rpt-contain_sf"/>
</dbReference>
<dbReference type="Gene3D" id="1.20.1280.50">
    <property type="match status" value="1"/>
</dbReference>
<dbReference type="Pfam" id="PF13637">
    <property type="entry name" value="Ank_4"/>
    <property type="match status" value="1"/>
</dbReference>
<dbReference type="EMBL" id="MK174290">
    <property type="protein sequence ID" value="QBZ81780.1"/>
    <property type="molecule type" value="Genomic_DNA"/>
</dbReference>
<evidence type="ECO:0000313" key="2">
    <source>
        <dbReference type="EMBL" id="QBZ81780.1"/>
    </source>
</evidence>
<protein>
    <submittedName>
        <fullName evidence="2">Ankyrin repeat incomplete domain containing protein</fullName>
    </submittedName>
</protein>
<evidence type="ECO:0000259" key="1">
    <source>
        <dbReference type="PROSITE" id="PS50181"/>
    </source>
</evidence>
<accession>A0A4D6EIX7</accession>
<proteinExistence type="predicted"/>
<evidence type="ECO:0000313" key="3">
    <source>
        <dbReference type="Proteomes" id="UP001237152"/>
    </source>
</evidence>
<sequence length="176" mass="19539">MQQSDAHRFAPRAHGSAPSDALPLPNELLAAVLAHLDPVDCVAASRVQRLWRVFVISRAVAFDAAYAAQLAARGHLKVLQWARADGCLCDESASTAAARRGHLHILQWLCDNGYPLSAVVPSAAARGGHLAVLQWLGDEQRLYDKRDHQRYRCRPLLSSYQVDACRSTRLLWRPVR</sequence>
<dbReference type="Gene3D" id="1.25.40.20">
    <property type="entry name" value="Ankyrin repeat-containing domain"/>
    <property type="match status" value="1"/>
</dbReference>
<dbReference type="PANTHER" id="PTHR46586">
    <property type="entry name" value="ANKYRIN REPEAT-CONTAINING PROTEIN"/>
    <property type="match status" value="1"/>
</dbReference>
<reference evidence="2" key="1">
    <citation type="journal article" date="2019" name="Front. Microbiol.">
        <title>Pandoravirus Celtis Illustrates the Microevolution Processes at Work in the Giant Pandoraviridae Genomes.</title>
        <authorList>
            <person name="Legendre M."/>
            <person name="Alempic J.M."/>
            <person name="Philippe N."/>
            <person name="Lartigue A."/>
            <person name="Jeudy S."/>
            <person name="Poirot O."/>
            <person name="Ta N.T."/>
            <person name="Nin S."/>
            <person name="Coute Y."/>
            <person name="Abergel C."/>
            <person name="Claverie J.M."/>
        </authorList>
    </citation>
    <scope>NUCLEOTIDE SEQUENCE</scope>
</reference>
<dbReference type="PANTHER" id="PTHR46586:SF3">
    <property type="entry name" value="ANKYRIN REPEAT-CONTAINING PROTEIN"/>
    <property type="match status" value="1"/>
</dbReference>
<dbReference type="InterPro" id="IPR036047">
    <property type="entry name" value="F-box-like_dom_sf"/>
</dbReference>
<dbReference type="InterPro" id="IPR002110">
    <property type="entry name" value="Ankyrin_rpt"/>
</dbReference>
<name>A0A4D6EIX7_9VIRU</name>
<dbReference type="SUPFAM" id="SSF140860">
    <property type="entry name" value="Pseudo ankyrin repeat-like"/>
    <property type="match status" value="1"/>
</dbReference>
<dbReference type="PROSITE" id="PS50181">
    <property type="entry name" value="FBOX"/>
    <property type="match status" value="1"/>
</dbReference>
<dbReference type="InterPro" id="IPR052050">
    <property type="entry name" value="SecEffector_AnkRepeat"/>
</dbReference>
<dbReference type="SUPFAM" id="SSF81383">
    <property type="entry name" value="F-box domain"/>
    <property type="match status" value="1"/>
</dbReference>